<name>A0A9D4JAV6_DREPO</name>
<dbReference type="AlphaFoldDB" id="A0A9D4JAV6"/>
<dbReference type="Proteomes" id="UP000828390">
    <property type="component" value="Unassembled WGS sequence"/>
</dbReference>
<sequence>MKSKKSSSKLILTSALSTFAGTLSDPANLLFFKSLIFLRISFFVGMQHLIGRLVVARGISDGFAGAYL</sequence>
<keyword evidence="2" id="KW-1185">Reference proteome</keyword>
<dbReference type="EMBL" id="JAIWYP010000007">
    <property type="protein sequence ID" value="KAH3801738.1"/>
    <property type="molecule type" value="Genomic_DNA"/>
</dbReference>
<proteinExistence type="predicted"/>
<comment type="caution">
    <text evidence="1">The sequence shown here is derived from an EMBL/GenBank/DDBJ whole genome shotgun (WGS) entry which is preliminary data.</text>
</comment>
<reference evidence="1" key="1">
    <citation type="journal article" date="2019" name="bioRxiv">
        <title>The Genome of the Zebra Mussel, Dreissena polymorpha: A Resource for Invasive Species Research.</title>
        <authorList>
            <person name="McCartney M.A."/>
            <person name="Auch B."/>
            <person name="Kono T."/>
            <person name="Mallez S."/>
            <person name="Zhang Y."/>
            <person name="Obille A."/>
            <person name="Becker A."/>
            <person name="Abrahante J.E."/>
            <person name="Garbe J."/>
            <person name="Badalamenti J.P."/>
            <person name="Herman A."/>
            <person name="Mangelson H."/>
            <person name="Liachko I."/>
            <person name="Sullivan S."/>
            <person name="Sone E.D."/>
            <person name="Koren S."/>
            <person name="Silverstein K.A.T."/>
            <person name="Beckman K.B."/>
            <person name="Gohl D.M."/>
        </authorList>
    </citation>
    <scope>NUCLEOTIDE SEQUENCE</scope>
    <source>
        <strain evidence="1">Duluth1</strain>
        <tissue evidence="1">Whole animal</tissue>
    </source>
</reference>
<reference evidence="1" key="2">
    <citation type="submission" date="2020-11" db="EMBL/GenBank/DDBJ databases">
        <authorList>
            <person name="McCartney M.A."/>
            <person name="Auch B."/>
            <person name="Kono T."/>
            <person name="Mallez S."/>
            <person name="Becker A."/>
            <person name="Gohl D.M."/>
            <person name="Silverstein K.A.T."/>
            <person name="Koren S."/>
            <person name="Bechman K.B."/>
            <person name="Herman A."/>
            <person name="Abrahante J.E."/>
            <person name="Garbe J."/>
        </authorList>
    </citation>
    <scope>NUCLEOTIDE SEQUENCE</scope>
    <source>
        <strain evidence="1">Duluth1</strain>
        <tissue evidence="1">Whole animal</tissue>
    </source>
</reference>
<evidence type="ECO:0000313" key="1">
    <source>
        <dbReference type="EMBL" id="KAH3801738.1"/>
    </source>
</evidence>
<organism evidence="1 2">
    <name type="scientific">Dreissena polymorpha</name>
    <name type="common">Zebra mussel</name>
    <name type="synonym">Mytilus polymorpha</name>
    <dbReference type="NCBI Taxonomy" id="45954"/>
    <lineage>
        <taxon>Eukaryota</taxon>
        <taxon>Metazoa</taxon>
        <taxon>Spiralia</taxon>
        <taxon>Lophotrochozoa</taxon>
        <taxon>Mollusca</taxon>
        <taxon>Bivalvia</taxon>
        <taxon>Autobranchia</taxon>
        <taxon>Heteroconchia</taxon>
        <taxon>Euheterodonta</taxon>
        <taxon>Imparidentia</taxon>
        <taxon>Neoheterodontei</taxon>
        <taxon>Myida</taxon>
        <taxon>Dreissenoidea</taxon>
        <taxon>Dreissenidae</taxon>
        <taxon>Dreissena</taxon>
    </lineage>
</organism>
<protein>
    <submittedName>
        <fullName evidence="1">Uncharacterized protein</fullName>
    </submittedName>
</protein>
<gene>
    <name evidence="1" type="ORF">DPMN_155399</name>
</gene>
<accession>A0A9D4JAV6</accession>
<evidence type="ECO:0000313" key="2">
    <source>
        <dbReference type="Proteomes" id="UP000828390"/>
    </source>
</evidence>